<organism evidence="1 2">
    <name type="scientific">Noviherbaspirillum humi</name>
    <dbReference type="NCBI Taxonomy" id="1688639"/>
    <lineage>
        <taxon>Bacteria</taxon>
        <taxon>Pseudomonadati</taxon>
        <taxon>Pseudomonadota</taxon>
        <taxon>Betaproteobacteria</taxon>
        <taxon>Burkholderiales</taxon>
        <taxon>Oxalobacteraceae</taxon>
        <taxon>Noviherbaspirillum</taxon>
    </lineage>
</organism>
<dbReference type="SUPFAM" id="SSF75708">
    <property type="entry name" value="Chemotaxis phosphatase CheZ"/>
    <property type="match status" value="1"/>
</dbReference>
<name>A0A239FTU3_9BURK</name>
<protein>
    <recommendedName>
        <fullName evidence="3">Chemotaxis protein</fullName>
    </recommendedName>
</protein>
<sequence length="186" mass="19618">MGSPMTKKTVLGPEVSHLLSNLSDHGTQHLGEVRNDLVQADVLISEAIEKLGHSFQAIHDAVAAQQEIIEALAADAALAPQLASRLAALKADVAREVGAAVTAMQFQDMTSQLIARAVQRVDGIAGLLDSAGAGSAALAQEERAEPISARLHEMNLALESQSARLDGMLLKSVRQTHLESGDVELF</sequence>
<accession>A0A239FTU3</accession>
<evidence type="ECO:0008006" key="3">
    <source>
        <dbReference type="Google" id="ProtNLM"/>
    </source>
</evidence>
<reference evidence="1 2" key="1">
    <citation type="submission" date="2017-06" db="EMBL/GenBank/DDBJ databases">
        <authorList>
            <person name="Kim H.J."/>
            <person name="Triplett B.A."/>
        </authorList>
    </citation>
    <scope>NUCLEOTIDE SEQUENCE [LARGE SCALE GENOMIC DNA]</scope>
    <source>
        <strain evidence="1 2">U15</strain>
    </source>
</reference>
<dbReference type="EMBL" id="FZOT01000004">
    <property type="protein sequence ID" value="SNS60311.1"/>
    <property type="molecule type" value="Genomic_DNA"/>
</dbReference>
<dbReference type="Proteomes" id="UP000198284">
    <property type="component" value="Unassembled WGS sequence"/>
</dbReference>
<keyword evidence="2" id="KW-1185">Reference proteome</keyword>
<gene>
    <name evidence="1" type="ORF">SAMN06265795_10495</name>
</gene>
<evidence type="ECO:0000313" key="1">
    <source>
        <dbReference type="EMBL" id="SNS60311.1"/>
    </source>
</evidence>
<proteinExistence type="predicted"/>
<dbReference type="AlphaFoldDB" id="A0A239FTU3"/>
<evidence type="ECO:0000313" key="2">
    <source>
        <dbReference type="Proteomes" id="UP000198284"/>
    </source>
</evidence>